<dbReference type="InterPro" id="IPR010388">
    <property type="entry name" value="Anaerobic_Co-chelatase"/>
</dbReference>
<name>A0A5D3EAF6_9BACE</name>
<organism evidence="2 3">
    <name type="scientific">Bacteroides pyogenes</name>
    <dbReference type="NCBI Taxonomy" id="310300"/>
    <lineage>
        <taxon>Bacteria</taxon>
        <taxon>Pseudomonadati</taxon>
        <taxon>Bacteroidota</taxon>
        <taxon>Bacteroidia</taxon>
        <taxon>Bacteroidales</taxon>
        <taxon>Bacteroidaceae</taxon>
        <taxon>Bacteroides</taxon>
    </lineage>
</organism>
<protein>
    <submittedName>
        <fullName evidence="2">Heme-binding protein</fullName>
    </submittedName>
</protein>
<accession>A0A5D3EAF6</accession>
<dbReference type="Pfam" id="PF06180">
    <property type="entry name" value="CbiK"/>
    <property type="match status" value="1"/>
</dbReference>
<evidence type="ECO:0000313" key="2">
    <source>
        <dbReference type="EMBL" id="TYK33157.1"/>
    </source>
</evidence>
<proteinExistence type="predicted"/>
<feature type="signal peptide" evidence="1">
    <location>
        <begin position="1"/>
        <end position="24"/>
    </location>
</feature>
<dbReference type="RefSeq" id="WP_148730564.1">
    <property type="nucleotide sequence ID" value="NZ_JAXFGO010000015.1"/>
</dbReference>
<dbReference type="SUPFAM" id="SSF53800">
    <property type="entry name" value="Chelatase"/>
    <property type="match status" value="1"/>
</dbReference>
<dbReference type="EMBL" id="VKLW01000019">
    <property type="protein sequence ID" value="TYK33157.1"/>
    <property type="molecule type" value="Genomic_DNA"/>
</dbReference>
<dbReference type="Proteomes" id="UP000324383">
    <property type="component" value="Unassembled WGS sequence"/>
</dbReference>
<keyword evidence="3" id="KW-1185">Reference proteome</keyword>
<dbReference type="Gene3D" id="3.40.50.1400">
    <property type="match status" value="2"/>
</dbReference>
<comment type="caution">
    <text evidence="2">The sequence shown here is derived from an EMBL/GenBank/DDBJ whole genome shotgun (WGS) entry which is preliminary data.</text>
</comment>
<dbReference type="GO" id="GO:0019251">
    <property type="term" value="P:anaerobic cobalamin biosynthetic process"/>
    <property type="evidence" value="ECO:0007669"/>
    <property type="project" value="InterPro"/>
</dbReference>
<dbReference type="GO" id="GO:0016852">
    <property type="term" value="F:sirohydrochlorin cobaltochelatase activity"/>
    <property type="evidence" value="ECO:0007669"/>
    <property type="project" value="InterPro"/>
</dbReference>
<evidence type="ECO:0000313" key="3">
    <source>
        <dbReference type="Proteomes" id="UP000324383"/>
    </source>
</evidence>
<dbReference type="AlphaFoldDB" id="A0A5D3EAF6"/>
<evidence type="ECO:0000256" key="1">
    <source>
        <dbReference type="SAM" id="SignalP"/>
    </source>
</evidence>
<feature type="chain" id="PRO_5030116203" evidence="1">
    <location>
        <begin position="25"/>
        <end position="377"/>
    </location>
</feature>
<gene>
    <name evidence="2" type="ORF">FNJ60_09215</name>
</gene>
<sequence length="377" mass="42774">MKRKHFLLAACMLVCGALCLSSCGDDDGKGSTSNPVESVVMESKKSDTAILLCTFGSTFEESIKTYDAIIKDYKTTFPNTDVYLSFTSHTCVNRVKAATKIDRYQPDLWLRALGKAGYKRVAVQSLHVIPGEEYLSLMNTYVKKEFMISRYPKVKVLKSENLLSEDDDSEKVAKVLYDAYKKRLDDKKNIVLFMGHGNPDKSYAPANTKYTDLEKEMHELAANKNVFVGTVDYGDMLFFPEVEEGEEVPKDEEVPDTYIYKKLKNYCSKNNLQPSDITIYLASVMSIAGDHAHNDMWGLEDDDKKVGEATPYSEFSWRLKLQKMGFKIDMTESHHGETGKCTIKGLGDYPAIRAIWLDHLKKKYNDEGAWETGEDYQ</sequence>
<keyword evidence="1" id="KW-0732">Signal</keyword>
<reference evidence="2 3" key="1">
    <citation type="submission" date="2019-07" db="EMBL/GenBank/DDBJ databases">
        <title>Draft Genome Sequences of Bacteroides pyogenes Strains Isolated from the Uterus Holstein Dairy Cows with Metritis.</title>
        <authorList>
            <person name="Cunha F."/>
            <person name="Galvao K.N."/>
            <person name="Jeon S.J."/>
            <person name="Jeong K.C."/>
        </authorList>
    </citation>
    <scope>NUCLEOTIDE SEQUENCE [LARGE SCALE GENOMIC DNA]</scope>
    <source>
        <strain evidence="2 3">KG-31</strain>
    </source>
</reference>